<evidence type="ECO:0008006" key="3">
    <source>
        <dbReference type="Google" id="ProtNLM"/>
    </source>
</evidence>
<dbReference type="Pfam" id="PF14022">
    <property type="entry name" value="DUF4238"/>
    <property type="match status" value="1"/>
</dbReference>
<sequence>MTWELIDTMPNPWGEVPATGNGRSIVPRVEAYMARVREKAVARDCVSRRSHYVPKAYLRAWSWNGRQVRVLDTKNGYDKPRGLRDTCVREDFYRVTDGDNVQHNQVEAMLAILDDEMARLLLRLRAWKPGDDFAFDDFMSLAVVVGMQSNRTPQARRFLAARSSWLSQRAGQPAERLTNDDYVDLLFRAMYRTADQLSTRQLELWDDPRGRFITSDHPVLLSEDVPGTPPALYSCKYVWWPISPTRLAVFNINQQGVKIVRRVATRGEIERVRKAVIRGAESEIIARPEDRDVPAGKVLRKRPQLQVSCTPVDGAARKCRIGFGWGYGATCLDRACQPLCAMTHTTDQAG</sequence>
<evidence type="ECO:0000313" key="1">
    <source>
        <dbReference type="EMBL" id="GLY69708.1"/>
    </source>
</evidence>
<keyword evidence="2" id="KW-1185">Reference proteome</keyword>
<reference evidence="1" key="1">
    <citation type="submission" date="2023-03" db="EMBL/GenBank/DDBJ databases">
        <title>Amycolatopsis taiwanensis NBRC 103393.</title>
        <authorList>
            <person name="Ichikawa N."/>
            <person name="Sato H."/>
            <person name="Tonouchi N."/>
        </authorList>
    </citation>
    <scope>NUCLEOTIDE SEQUENCE</scope>
    <source>
        <strain evidence="1">NBRC 103393</strain>
    </source>
</reference>
<dbReference type="Proteomes" id="UP001165136">
    <property type="component" value="Unassembled WGS sequence"/>
</dbReference>
<evidence type="ECO:0000313" key="2">
    <source>
        <dbReference type="Proteomes" id="UP001165136"/>
    </source>
</evidence>
<gene>
    <name evidence="1" type="ORF">Atai01_63270</name>
</gene>
<name>A0A9W6R5N9_9PSEU</name>
<organism evidence="1 2">
    <name type="scientific">Amycolatopsis taiwanensis</name>
    <dbReference type="NCBI Taxonomy" id="342230"/>
    <lineage>
        <taxon>Bacteria</taxon>
        <taxon>Bacillati</taxon>
        <taxon>Actinomycetota</taxon>
        <taxon>Actinomycetes</taxon>
        <taxon>Pseudonocardiales</taxon>
        <taxon>Pseudonocardiaceae</taxon>
        <taxon>Amycolatopsis</taxon>
    </lineage>
</organism>
<dbReference type="InterPro" id="IPR025332">
    <property type="entry name" value="DUF4238"/>
</dbReference>
<dbReference type="AlphaFoldDB" id="A0A9W6R5N9"/>
<dbReference type="EMBL" id="BSTI01000018">
    <property type="protein sequence ID" value="GLY69708.1"/>
    <property type="molecule type" value="Genomic_DNA"/>
</dbReference>
<comment type="caution">
    <text evidence="1">The sequence shown here is derived from an EMBL/GenBank/DDBJ whole genome shotgun (WGS) entry which is preliminary data.</text>
</comment>
<proteinExistence type="predicted"/>
<protein>
    <recommendedName>
        <fullName evidence="3">DUF4238 domain-containing protein</fullName>
    </recommendedName>
</protein>
<accession>A0A9W6R5N9</accession>